<reference evidence="1 2" key="1">
    <citation type="submission" date="2019-05" db="EMBL/GenBank/DDBJ databases">
        <title>Another draft genome of Portunus trituberculatus and its Hox gene families provides insights of decapod evolution.</title>
        <authorList>
            <person name="Jeong J.-H."/>
            <person name="Song I."/>
            <person name="Kim S."/>
            <person name="Choi T."/>
            <person name="Kim D."/>
            <person name="Ryu S."/>
            <person name="Kim W."/>
        </authorList>
    </citation>
    <scope>NUCLEOTIDE SEQUENCE [LARGE SCALE GENOMIC DNA]</scope>
    <source>
        <tissue evidence="1">Muscle</tissue>
    </source>
</reference>
<protein>
    <submittedName>
        <fullName evidence="1">Uncharacterized protein</fullName>
    </submittedName>
</protein>
<sequence length="107" mass="11642">MLRQPRTAHTTKASTSVPDVWCQSRLSSTVTSPNPRPRPHEGYLGKGYPAVTSFIHTGHIGISVALCILLQTYLLHQLPTAELQGARRCITTPATTTPRATRILTAP</sequence>
<name>A0A5B7EIK8_PORTR</name>
<keyword evidence="2" id="KW-1185">Reference proteome</keyword>
<proteinExistence type="predicted"/>
<dbReference type="AlphaFoldDB" id="A0A5B7EIK8"/>
<dbReference type="EMBL" id="VSRR010002964">
    <property type="protein sequence ID" value="MPC34012.1"/>
    <property type="molecule type" value="Genomic_DNA"/>
</dbReference>
<organism evidence="1 2">
    <name type="scientific">Portunus trituberculatus</name>
    <name type="common">Swimming crab</name>
    <name type="synonym">Neptunus trituberculatus</name>
    <dbReference type="NCBI Taxonomy" id="210409"/>
    <lineage>
        <taxon>Eukaryota</taxon>
        <taxon>Metazoa</taxon>
        <taxon>Ecdysozoa</taxon>
        <taxon>Arthropoda</taxon>
        <taxon>Crustacea</taxon>
        <taxon>Multicrustacea</taxon>
        <taxon>Malacostraca</taxon>
        <taxon>Eumalacostraca</taxon>
        <taxon>Eucarida</taxon>
        <taxon>Decapoda</taxon>
        <taxon>Pleocyemata</taxon>
        <taxon>Brachyura</taxon>
        <taxon>Eubrachyura</taxon>
        <taxon>Portunoidea</taxon>
        <taxon>Portunidae</taxon>
        <taxon>Portuninae</taxon>
        <taxon>Portunus</taxon>
    </lineage>
</organism>
<accession>A0A5B7EIK8</accession>
<evidence type="ECO:0000313" key="2">
    <source>
        <dbReference type="Proteomes" id="UP000324222"/>
    </source>
</evidence>
<evidence type="ECO:0000313" key="1">
    <source>
        <dbReference type="EMBL" id="MPC34012.1"/>
    </source>
</evidence>
<gene>
    <name evidence="1" type="ORF">E2C01_027384</name>
</gene>
<dbReference type="Proteomes" id="UP000324222">
    <property type="component" value="Unassembled WGS sequence"/>
</dbReference>
<comment type="caution">
    <text evidence="1">The sequence shown here is derived from an EMBL/GenBank/DDBJ whole genome shotgun (WGS) entry which is preliminary data.</text>
</comment>